<feature type="region of interest" description="Disordered" evidence="1">
    <location>
        <begin position="144"/>
        <end position="174"/>
    </location>
</feature>
<gene>
    <name evidence="2" type="ORF">Cgig2_028093</name>
</gene>
<proteinExistence type="predicted"/>
<dbReference type="AlphaFoldDB" id="A0A9Q1KK78"/>
<protein>
    <submittedName>
        <fullName evidence="2">Uncharacterized protein</fullName>
    </submittedName>
</protein>
<dbReference type="OrthoDB" id="45963at2759"/>
<feature type="compositionally biased region" description="Acidic residues" evidence="1">
    <location>
        <begin position="145"/>
        <end position="154"/>
    </location>
</feature>
<dbReference type="PANTHER" id="PTHR37376">
    <property type="entry name" value="EXPRESSED PROTEIN"/>
    <property type="match status" value="1"/>
</dbReference>
<dbReference type="PANTHER" id="PTHR37376:SF1">
    <property type="entry name" value="EXPRESSED PROTEIN"/>
    <property type="match status" value="1"/>
</dbReference>
<organism evidence="2 3">
    <name type="scientific">Carnegiea gigantea</name>
    <dbReference type="NCBI Taxonomy" id="171969"/>
    <lineage>
        <taxon>Eukaryota</taxon>
        <taxon>Viridiplantae</taxon>
        <taxon>Streptophyta</taxon>
        <taxon>Embryophyta</taxon>
        <taxon>Tracheophyta</taxon>
        <taxon>Spermatophyta</taxon>
        <taxon>Magnoliopsida</taxon>
        <taxon>eudicotyledons</taxon>
        <taxon>Gunneridae</taxon>
        <taxon>Pentapetalae</taxon>
        <taxon>Caryophyllales</taxon>
        <taxon>Cactineae</taxon>
        <taxon>Cactaceae</taxon>
        <taxon>Cactoideae</taxon>
        <taxon>Echinocereeae</taxon>
        <taxon>Carnegiea</taxon>
    </lineage>
</organism>
<reference evidence="2" key="1">
    <citation type="submission" date="2022-04" db="EMBL/GenBank/DDBJ databases">
        <title>Carnegiea gigantea Genome sequencing and assembly v2.</title>
        <authorList>
            <person name="Copetti D."/>
            <person name="Sanderson M.J."/>
            <person name="Burquez A."/>
            <person name="Wojciechowski M.F."/>
        </authorList>
    </citation>
    <scope>NUCLEOTIDE SEQUENCE</scope>
    <source>
        <strain evidence="2">SGP5-SGP5p</strain>
        <tissue evidence="2">Aerial part</tissue>
    </source>
</reference>
<comment type="caution">
    <text evidence="2">The sequence shown here is derived from an EMBL/GenBank/DDBJ whole genome shotgun (WGS) entry which is preliminary data.</text>
</comment>
<evidence type="ECO:0000256" key="1">
    <source>
        <dbReference type="SAM" id="MobiDB-lite"/>
    </source>
</evidence>
<feature type="compositionally biased region" description="Pro residues" evidence="1">
    <location>
        <begin position="50"/>
        <end position="59"/>
    </location>
</feature>
<keyword evidence="3" id="KW-1185">Reference proteome</keyword>
<feature type="region of interest" description="Disordered" evidence="1">
    <location>
        <begin position="1"/>
        <end position="62"/>
    </location>
</feature>
<sequence>MASPKEPTTPPPVIGKIGPYTVFLTPPSPTTTEPQPSLIPQTPKKVAVQTPPPVKPPPLQFDKPPVDRFGIFRDALAKVQNVHATVDEFMANWLGLNQSKFQWALDDYYEAKGVDLIPIALSTYGNCATGLVGRQSRRGNLNLYFDDDDDDDDNNNNSKRKTKDRPFSSPPGLPQHFRCPIIIATKVPTSVNCAPHAL</sequence>
<evidence type="ECO:0000313" key="2">
    <source>
        <dbReference type="EMBL" id="KAJ8444212.1"/>
    </source>
</evidence>
<dbReference type="Proteomes" id="UP001153076">
    <property type="component" value="Unassembled WGS sequence"/>
</dbReference>
<name>A0A9Q1KK78_9CARY</name>
<evidence type="ECO:0000313" key="3">
    <source>
        <dbReference type="Proteomes" id="UP001153076"/>
    </source>
</evidence>
<accession>A0A9Q1KK78</accession>
<dbReference type="EMBL" id="JAKOGI010000103">
    <property type="protein sequence ID" value="KAJ8444212.1"/>
    <property type="molecule type" value="Genomic_DNA"/>
</dbReference>